<comment type="caution">
    <text evidence="1">The sequence shown here is derived from an EMBL/GenBank/DDBJ whole genome shotgun (WGS) entry which is preliminary data.</text>
</comment>
<name>A0ACC2X1P2_9TREE</name>
<dbReference type="Proteomes" id="UP001230649">
    <property type="component" value="Unassembled WGS sequence"/>
</dbReference>
<proteinExistence type="predicted"/>
<gene>
    <name evidence="1" type="ORF">QFC20_000462</name>
</gene>
<sequence length="81" mass="8729">MGDPTMMQQPPPPSNAQYYGADPNQGAAGYNGMQPHGQYPPNGEQYAYGQGQQPMGYGQGQPPMTGRGEQDFTPVETYLVC</sequence>
<reference evidence="1" key="1">
    <citation type="submission" date="2023-04" db="EMBL/GenBank/DDBJ databases">
        <title>Draft Genome sequencing of Naganishia species isolated from polar environments using Oxford Nanopore Technology.</title>
        <authorList>
            <person name="Leo P."/>
            <person name="Venkateswaran K."/>
        </authorList>
    </citation>
    <scope>NUCLEOTIDE SEQUENCE</scope>
    <source>
        <strain evidence="1">MNA-CCFEE 5262</strain>
    </source>
</reference>
<evidence type="ECO:0000313" key="2">
    <source>
        <dbReference type="Proteomes" id="UP001230649"/>
    </source>
</evidence>
<accession>A0ACC2X1P2</accession>
<dbReference type="EMBL" id="JASBWS010000002">
    <property type="protein sequence ID" value="KAJ9117315.1"/>
    <property type="molecule type" value="Genomic_DNA"/>
</dbReference>
<keyword evidence="2" id="KW-1185">Reference proteome</keyword>
<protein>
    <submittedName>
        <fullName evidence="1">Uncharacterized protein</fullName>
    </submittedName>
</protein>
<evidence type="ECO:0000313" key="1">
    <source>
        <dbReference type="EMBL" id="KAJ9117315.1"/>
    </source>
</evidence>
<organism evidence="1 2">
    <name type="scientific">Naganishia adeliensis</name>
    <dbReference type="NCBI Taxonomy" id="92952"/>
    <lineage>
        <taxon>Eukaryota</taxon>
        <taxon>Fungi</taxon>
        <taxon>Dikarya</taxon>
        <taxon>Basidiomycota</taxon>
        <taxon>Agaricomycotina</taxon>
        <taxon>Tremellomycetes</taxon>
        <taxon>Filobasidiales</taxon>
        <taxon>Filobasidiaceae</taxon>
        <taxon>Naganishia</taxon>
    </lineage>
</organism>